<keyword evidence="2" id="KW-1185">Reference proteome</keyword>
<dbReference type="HOGENOM" id="CLU_212205_0_0_9"/>
<name>U2KIY3_9FIRM</name>
<comment type="caution">
    <text evidence="1">The sequence shown here is derived from an EMBL/GenBank/DDBJ whole genome shotgun (WGS) entry which is preliminary data.</text>
</comment>
<dbReference type="PATRIC" id="fig|411473.3.peg.2040"/>
<protein>
    <submittedName>
        <fullName evidence="1">Uncharacterized protein</fullName>
    </submittedName>
</protein>
<evidence type="ECO:0000313" key="1">
    <source>
        <dbReference type="EMBL" id="ERJ92242.1"/>
    </source>
</evidence>
<dbReference type="Proteomes" id="UP000016662">
    <property type="component" value="Unassembled WGS sequence"/>
</dbReference>
<gene>
    <name evidence="1" type="ORF">RUMCAL_02449</name>
</gene>
<reference evidence="1 2" key="1">
    <citation type="submission" date="2013-07" db="EMBL/GenBank/DDBJ databases">
        <authorList>
            <person name="Weinstock G."/>
            <person name="Sodergren E."/>
            <person name="Wylie T."/>
            <person name="Fulton L."/>
            <person name="Fulton R."/>
            <person name="Fronick C."/>
            <person name="O'Laughlin M."/>
            <person name="Godfrey J."/>
            <person name="Miner T."/>
            <person name="Herter B."/>
            <person name="Appelbaum E."/>
            <person name="Cordes M."/>
            <person name="Lek S."/>
            <person name="Wollam A."/>
            <person name="Pepin K.H."/>
            <person name="Palsikar V.B."/>
            <person name="Mitreva M."/>
            <person name="Wilson R.K."/>
        </authorList>
    </citation>
    <scope>NUCLEOTIDE SEQUENCE [LARGE SCALE GENOMIC DNA]</scope>
    <source>
        <strain evidence="1 2">ATCC 27760</strain>
    </source>
</reference>
<sequence length="53" mass="5960">MCVRCVVRFFGRLSEIPQADCRYYGKGFLGNMTGKSVRRLRAKPSGGLYAVFP</sequence>
<evidence type="ECO:0000313" key="2">
    <source>
        <dbReference type="Proteomes" id="UP000016662"/>
    </source>
</evidence>
<organism evidence="1 2">
    <name type="scientific">Ruminococcus callidus ATCC 27760</name>
    <dbReference type="NCBI Taxonomy" id="411473"/>
    <lineage>
        <taxon>Bacteria</taxon>
        <taxon>Bacillati</taxon>
        <taxon>Bacillota</taxon>
        <taxon>Clostridia</taxon>
        <taxon>Eubacteriales</taxon>
        <taxon>Oscillospiraceae</taxon>
        <taxon>Ruminococcus</taxon>
    </lineage>
</organism>
<accession>U2KIY3</accession>
<dbReference type="AlphaFoldDB" id="U2KIY3"/>
<dbReference type="EMBL" id="AWVF01000296">
    <property type="protein sequence ID" value="ERJ92242.1"/>
    <property type="molecule type" value="Genomic_DNA"/>
</dbReference>
<proteinExistence type="predicted"/>